<dbReference type="InterPro" id="IPR000668">
    <property type="entry name" value="Peptidase_C1A_C"/>
</dbReference>
<feature type="signal peptide" evidence="7">
    <location>
        <begin position="1"/>
        <end position="33"/>
    </location>
</feature>
<dbReference type="SMART" id="SM00848">
    <property type="entry name" value="Inhibitor_I29"/>
    <property type="match status" value="1"/>
</dbReference>
<sequence>MARNRDNHCGIATAALTMRALVVLLCVMAAASAVTFSDLVKEEWNAFKMEHNKNYDSEVEDNLRMKIYAENKQNIAVHNQKFARGEVSFRLKENKYADMLQHEFVQTMNGFNMTANSDLSGKGGRGVTFIPPANVNLPDHIDWREYGAVTEVKDQGRCGSCWSFSSTGALEGQHYRRTHSLVSLSEQNLIDCSTAYGNNGCHGGLMNNSFLYVKENGGIDTEESYPYEATENKCRYNPSNAGAYDSGYVDIPAGDEGKLMAAVATVGPVSVAIDASQSSFQFYSDGVYFDENCSSSSLDHGVLVVGYGTDENGGDYWLVKNSWGRSWGDVGYIKMARNRDNHCGIASLASYPLV</sequence>
<evidence type="ECO:0000256" key="5">
    <source>
        <dbReference type="ARBA" id="ARBA00023145"/>
    </source>
</evidence>
<dbReference type="FunFam" id="3.90.70.10:FF:000006">
    <property type="entry name" value="Cathepsin S"/>
    <property type="match status" value="1"/>
</dbReference>
<dbReference type="InterPro" id="IPR025660">
    <property type="entry name" value="Pept_his_AS"/>
</dbReference>
<reference evidence="10 11" key="1">
    <citation type="journal article" date="2015" name="Nat. Commun.">
        <title>Outbred genome sequencing and CRISPR/Cas9 gene editing in butterflies.</title>
        <authorList>
            <person name="Li X."/>
            <person name="Fan D."/>
            <person name="Zhang W."/>
            <person name="Liu G."/>
            <person name="Zhang L."/>
            <person name="Zhao L."/>
            <person name="Fang X."/>
            <person name="Chen L."/>
            <person name="Dong Y."/>
            <person name="Chen Y."/>
            <person name="Ding Y."/>
            <person name="Zhao R."/>
            <person name="Feng M."/>
            <person name="Zhu Y."/>
            <person name="Feng Y."/>
            <person name="Jiang X."/>
            <person name="Zhu D."/>
            <person name="Xiang H."/>
            <person name="Feng X."/>
            <person name="Li S."/>
            <person name="Wang J."/>
            <person name="Zhang G."/>
            <person name="Kronforst M.R."/>
            <person name="Wang W."/>
        </authorList>
    </citation>
    <scope>NUCLEOTIDE SEQUENCE [LARGE SCALE GENOMIC DNA]</scope>
    <source>
        <strain evidence="10">Ya'a_city_454_Px</strain>
        <tissue evidence="10">Whole body</tissue>
    </source>
</reference>
<protein>
    <submittedName>
        <fullName evidence="10">Cathepsin L</fullName>
    </submittedName>
</protein>
<accession>A0A194QJW0</accession>
<dbReference type="SMART" id="SM00645">
    <property type="entry name" value="Pept_C1"/>
    <property type="match status" value="1"/>
</dbReference>
<organism evidence="10 11">
    <name type="scientific">Papilio xuthus</name>
    <name type="common">Asian swallowtail butterfly</name>
    <dbReference type="NCBI Taxonomy" id="66420"/>
    <lineage>
        <taxon>Eukaryota</taxon>
        <taxon>Metazoa</taxon>
        <taxon>Ecdysozoa</taxon>
        <taxon>Arthropoda</taxon>
        <taxon>Hexapoda</taxon>
        <taxon>Insecta</taxon>
        <taxon>Pterygota</taxon>
        <taxon>Neoptera</taxon>
        <taxon>Endopterygota</taxon>
        <taxon>Lepidoptera</taxon>
        <taxon>Glossata</taxon>
        <taxon>Ditrysia</taxon>
        <taxon>Papilionoidea</taxon>
        <taxon>Papilionidae</taxon>
        <taxon>Papilioninae</taxon>
        <taxon>Papilio</taxon>
    </lineage>
</organism>
<evidence type="ECO:0000256" key="2">
    <source>
        <dbReference type="ARBA" id="ARBA00022670"/>
    </source>
</evidence>
<evidence type="ECO:0000313" key="11">
    <source>
        <dbReference type="Proteomes" id="UP000053268"/>
    </source>
</evidence>
<comment type="similarity">
    <text evidence="1">Belongs to the peptidase C1 family.</text>
</comment>
<dbReference type="InterPro" id="IPR013201">
    <property type="entry name" value="Prot_inhib_I29"/>
</dbReference>
<gene>
    <name evidence="10" type="ORF">RR46_04353</name>
</gene>
<dbReference type="PROSITE" id="PS00139">
    <property type="entry name" value="THIOL_PROTEASE_CYS"/>
    <property type="match status" value="1"/>
</dbReference>
<keyword evidence="6" id="KW-1015">Disulfide bond</keyword>
<dbReference type="PROSITE" id="PS00639">
    <property type="entry name" value="THIOL_PROTEASE_HIS"/>
    <property type="match status" value="1"/>
</dbReference>
<dbReference type="InterPro" id="IPR025661">
    <property type="entry name" value="Pept_asp_AS"/>
</dbReference>
<dbReference type="PANTHER" id="PTHR12411">
    <property type="entry name" value="CYSTEINE PROTEASE FAMILY C1-RELATED"/>
    <property type="match status" value="1"/>
</dbReference>
<evidence type="ECO:0000313" key="10">
    <source>
        <dbReference type="EMBL" id="KPJ03741.1"/>
    </source>
</evidence>
<evidence type="ECO:0000259" key="8">
    <source>
        <dbReference type="SMART" id="SM00645"/>
    </source>
</evidence>
<keyword evidence="7" id="KW-0732">Signal</keyword>
<dbReference type="InterPro" id="IPR000169">
    <property type="entry name" value="Pept_cys_AS"/>
</dbReference>
<proteinExistence type="inferred from homology"/>
<evidence type="ECO:0000256" key="3">
    <source>
        <dbReference type="ARBA" id="ARBA00022801"/>
    </source>
</evidence>
<dbReference type="InterPro" id="IPR039417">
    <property type="entry name" value="Peptidase_C1A_papain-like"/>
</dbReference>
<dbReference type="EMBL" id="KQ459144">
    <property type="protein sequence ID" value="KPJ03741.1"/>
    <property type="molecule type" value="Genomic_DNA"/>
</dbReference>
<dbReference type="InterPro" id="IPR013128">
    <property type="entry name" value="Peptidase_C1A"/>
</dbReference>
<keyword evidence="11" id="KW-1185">Reference proteome</keyword>
<keyword evidence="3" id="KW-0378">Hydrolase</keyword>
<dbReference type="Gene3D" id="3.90.70.10">
    <property type="entry name" value="Cysteine proteinases"/>
    <property type="match status" value="1"/>
</dbReference>
<dbReference type="STRING" id="66420.A0A194QJW0"/>
<feature type="chain" id="PRO_5018773679" evidence="7">
    <location>
        <begin position="34"/>
        <end position="354"/>
    </location>
</feature>
<feature type="domain" description="Cathepsin propeptide inhibitor" evidence="9">
    <location>
        <begin position="44"/>
        <end position="104"/>
    </location>
</feature>
<evidence type="ECO:0000256" key="7">
    <source>
        <dbReference type="SAM" id="SignalP"/>
    </source>
</evidence>
<dbReference type="GO" id="GO:0008234">
    <property type="term" value="F:cysteine-type peptidase activity"/>
    <property type="evidence" value="ECO:0007669"/>
    <property type="project" value="UniProtKB-KW"/>
</dbReference>
<dbReference type="SUPFAM" id="SSF54001">
    <property type="entry name" value="Cysteine proteinases"/>
    <property type="match status" value="1"/>
</dbReference>
<dbReference type="CDD" id="cd02248">
    <property type="entry name" value="Peptidase_C1A"/>
    <property type="match status" value="1"/>
</dbReference>
<name>A0A194QJW0_PAPXU</name>
<dbReference type="PROSITE" id="PS00640">
    <property type="entry name" value="THIOL_PROTEASE_ASN"/>
    <property type="match status" value="1"/>
</dbReference>
<evidence type="ECO:0000256" key="6">
    <source>
        <dbReference type="ARBA" id="ARBA00023157"/>
    </source>
</evidence>
<dbReference type="GO" id="GO:0006508">
    <property type="term" value="P:proteolysis"/>
    <property type="evidence" value="ECO:0007669"/>
    <property type="project" value="UniProtKB-KW"/>
</dbReference>
<keyword evidence="5" id="KW-0865">Zymogen</keyword>
<dbReference type="Pfam" id="PF00112">
    <property type="entry name" value="Peptidase_C1"/>
    <property type="match status" value="1"/>
</dbReference>
<dbReference type="InterPro" id="IPR038765">
    <property type="entry name" value="Papain-like_cys_pep_sf"/>
</dbReference>
<dbReference type="Pfam" id="PF08246">
    <property type="entry name" value="Inhibitor_I29"/>
    <property type="match status" value="1"/>
</dbReference>
<keyword evidence="4" id="KW-0788">Thiol protease</keyword>
<evidence type="ECO:0000256" key="1">
    <source>
        <dbReference type="ARBA" id="ARBA00008455"/>
    </source>
</evidence>
<dbReference type="AlphaFoldDB" id="A0A194QJW0"/>
<dbReference type="PRINTS" id="PR00705">
    <property type="entry name" value="PAPAIN"/>
</dbReference>
<dbReference type="Proteomes" id="UP000053268">
    <property type="component" value="Unassembled WGS sequence"/>
</dbReference>
<evidence type="ECO:0000256" key="4">
    <source>
        <dbReference type="ARBA" id="ARBA00022807"/>
    </source>
</evidence>
<evidence type="ECO:0000259" key="9">
    <source>
        <dbReference type="SMART" id="SM00848"/>
    </source>
</evidence>
<keyword evidence="2" id="KW-0645">Protease</keyword>
<feature type="domain" description="Peptidase C1A papain C-terminal" evidence="8">
    <location>
        <begin position="137"/>
        <end position="353"/>
    </location>
</feature>